<dbReference type="InterPro" id="IPR023827">
    <property type="entry name" value="Peptidase_S8_Asp-AS"/>
</dbReference>
<keyword evidence="3 5" id="KW-0378">Hydrolase</keyword>
<dbReference type="EMBL" id="JBHSAY010000009">
    <property type="protein sequence ID" value="MFC4132446.1"/>
    <property type="molecule type" value="Genomic_DNA"/>
</dbReference>
<feature type="active site" description="Charge relay system" evidence="5">
    <location>
        <position position="258"/>
    </location>
</feature>
<evidence type="ECO:0000256" key="6">
    <source>
        <dbReference type="RuleBase" id="RU003355"/>
    </source>
</evidence>
<dbReference type="InterPro" id="IPR015500">
    <property type="entry name" value="Peptidase_S8_subtilisin-rel"/>
</dbReference>
<sequence length="1342" mass="139741">MYPPQWNQRSRRRMAVAYATAVVLAIGGGASRAAGSPSSVPVPGLDKLAGTARQQVQTLTLITGDTVRLSRSAAGQYQTQVRLAARADGRTVTVRTLVDSEHVYVFPSDALDLVAAGKLDRRLFDVRGLVDQGYADAATATLPVIVSYGRTAPVKTLTARSKAKADLLARANRLPAGKSPRALTGINGAATGVTKKDAVAFWSAVRPSAKPALSGGLTNIWLDAKVSASLDVSVPLIGAPQAWAAGFDGAGVKVAVLDTGLDATHPDFAGKTIDSKSFIPGVTSTADGHGHGTHVSSIVLGSGAASGGRYKGVAPGAQLAVGKVLNDAGSGETSWILEGMEWAAVTEDADVVNMSIGSNSPGDGTDPMSLAVDELTASTGALFVIAAGNSGPGGRTVTAPGAAASALTVAAFDKQDHLAEFSSRGPLTGNYALKPDIAGPGVAIAAARAAGTEIGGDVGNDAYTSLSGTSMAAPHVAGAAAILAQRHPDWTPTQLKAALTSTSSDGGYSAYEQGAGRVDVAAVVGASVVAATSQADFGRLRYPQTGPAVTRTVSYRNTGTTGVTLTLGVSLKTSAGEAAPAGMLQVSPSTLEIPAGGVGEAVLTLDPTMGTPSAYSGAVTATAPGVSLRIPVGAYKEPEGFELTTQVIEPTTAAATVLTPVVIRRTDSPDGDWVFLAPGASAHLDKGVYDVSTGVVWADLPGAYDNSATLVDPQVELTADTTVTLDTNQARRIVLDTGRPTEHYGATSNIWHTPAGATTPFGVINSMPYNVQPWVTPTQKVTVGKFYYDHSHEVGTPQVTASAGALRLSPQYQDYSVLVAKLSGRTELKLVDVGRGTEADFAGKNLKGKAVLLDIGDAAMQSDYWLPSDPYQLALGKGAAAVFAYSDVGRARVRPGVGGLPNLWPLPMLAITAAEGAALKARVAKGQTTVRVESQPTIPELFSLSYLDADQVPADLRFPIRTKDLVQIRHESHANVAVGQSQLWSTRYPVKLPIDDFANTFRSLSLYDLAGPLERTEYVGPVGTDATWYRYVNMDTVAGLQQGSGHTVDTLYSYFATQDVFGKPGRRTETWGKAPTVPGTLSQPADVLAMGPEYAVVCSVCRYTGLFPGGDMLSLFTFTSDSDGHTGELTTFSEALEGFPSNGHDEWHLYAGDTELPQSYLGSGPGSMPYYVLPAGTRTYRLTQDFRNRIPVAGTPGTTSSTTWTFTSADPTVNDLPAGHNGLGLCVDKCRVEPLLFLRYDLDVDGFNRSVAPGVQLFTVTAYRDGSTARMPGIAGMKVSASFDGGKRWTSVPLVPLGNGKYAVLLAQPSGSGAVSLRTEAWDTAGNRVVQTVPDAYQLIRR</sequence>
<evidence type="ECO:0000256" key="1">
    <source>
        <dbReference type="ARBA" id="ARBA00011073"/>
    </source>
</evidence>
<dbReference type="RefSeq" id="WP_253753223.1">
    <property type="nucleotide sequence ID" value="NZ_JAMZDZ010000001.1"/>
</dbReference>
<evidence type="ECO:0000313" key="8">
    <source>
        <dbReference type="EMBL" id="MFC4132446.1"/>
    </source>
</evidence>
<dbReference type="PROSITE" id="PS00137">
    <property type="entry name" value="SUBTILASE_HIS"/>
    <property type="match status" value="1"/>
</dbReference>
<dbReference type="Proteomes" id="UP001595816">
    <property type="component" value="Unassembled WGS sequence"/>
</dbReference>
<dbReference type="SUPFAM" id="SSF52743">
    <property type="entry name" value="Subtilisin-like"/>
    <property type="match status" value="1"/>
</dbReference>
<evidence type="ECO:0000256" key="2">
    <source>
        <dbReference type="ARBA" id="ARBA00022670"/>
    </source>
</evidence>
<dbReference type="InterPro" id="IPR036852">
    <property type="entry name" value="Peptidase_S8/S53_dom_sf"/>
</dbReference>
<feature type="active site" description="Charge relay system" evidence="5">
    <location>
        <position position="291"/>
    </location>
</feature>
<dbReference type="InterPro" id="IPR022398">
    <property type="entry name" value="Peptidase_S8_His-AS"/>
</dbReference>
<dbReference type="InterPro" id="IPR046450">
    <property type="entry name" value="PA_dom_sf"/>
</dbReference>
<dbReference type="Gene3D" id="3.50.30.30">
    <property type="match status" value="1"/>
</dbReference>
<dbReference type="InterPro" id="IPR023828">
    <property type="entry name" value="Peptidase_S8_Ser-AS"/>
</dbReference>
<dbReference type="PANTHER" id="PTHR43806:SF65">
    <property type="entry name" value="SERINE PROTEASE APRX"/>
    <property type="match status" value="1"/>
</dbReference>
<comment type="caution">
    <text evidence="8">The sequence shown here is derived from an EMBL/GenBank/DDBJ whole genome shotgun (WGS) entry which is preliminary data.</text>
</comment>
<dbReference type="PROSITE" id="PS00136">
    <property type="entry name" value="SUBTILASE_ASP"/>
    <property type="match status" value="1"/>
</dbReference>
<dbReference type="PANTHER" id="PTHR43806">
    <property type="entry name" value="PEPTIDASE S8"/>
    <property type="match status" value="1"/>
</dbReference>
<comment type="similarity">
    <text evidence="1 5 6">Belongs to the peptidase S8 family.</text>
</comment>
<evidence type="ECO:0000256" key="4">
    <source>
        <dbReference type="ARBA" id="ARBA00022825"/>
    </source>
</evidence>
<gene>
    <name evidence="8" type="ORF">ACFOZ4_17700</name>
</gene>
<evidence type="ECO:0000313" key="9">
    <source>
        <dbReference type="Proteomes" id="UP001595816"/>
    </source>
</evidence>
<protein>
    <submittedName>
        <fullName evidence="8">S8 family serine peptidase</fullName>
    </submittedName>
</protein>
<reference evidence="9" key="1">
    <citation type="journal article" date="2019" name="Int. J. Syst. Evol. Microbiol.">
        <title>The Global Catalogue of Microorganisms (GCM) 10K type strain sequencing project: providing services to taxonomists for standard genome sequencing and annotation.</title>
        <authorList>
            <consortium name="The Broad Institute Genomics Platform"/>
            <consortium name="The Broad Institute Genome Sequencing Center for Infectious Disease"/>
            <person name="Wu L."/>
            <person name="Ma J."/>
        </authorList>
    </citation>
    <scope>NUCLEOTIDE SEQUENCE [LARGE SCALE GENOMIC DNA]</scope>
    <source>
        <strain evidence="9">CGMCC 4.7289</strain>
    </source>
</reference>
<dbReference type="PRINTS" id="PR00723">
    <property type="entry name" value="SUBTILISIN"/>
</dbReference>
<name>A0ABV8LN88_9ACTN</name>
<evidence type="ECO:0000256" key="5">
    <source>
        <dbReference type="PROSITE-ProRule" id="PRU01240"/>
    </source>
</evidence>
<dbReference type="Gene3D" id="3.40.50.200">
    <property type="entry name" value="Peptidase S8/S53 domain"/>
    <property type="match status" value="1"/>
</dbReference>
<organism evidence="8 9">
    <name type="scientific">Hamadaea flava</name>
    <dbReference type="NCBI Taxonomy" id="1742688"/>
    <lineage>
        <taxon>Bacteria</taxon>
        <taxon>Bacillati</taxon>
        <taxon>Actinomycetota</taxon>
        <taxon>Actinomycetes</taxon>
        <taxon>Micromonosporales</taxon>
        <taxon>Micromonosporaceae</taxon>
        <taxon>Hamadaea</taxon>
    </lineage>
</organism>
<dbReference type="InterPro" id="IPR000209">
    <property type="entry name" value="Peptidase_S8/S53_dom"/>
</dbReference>
<dbReference type="PROSITE" id="PS51892">
    <property type="entry name" value="SUBTILASE"/>
    <property type="match status" value="1"/>
</dbReference>
<proteinExistence type="inferred from homology"/>
<feature type="active site" description="Charge relay system" evidence="5">
    <location>
        <position position="470"/>
    </location>
</feature>
<evidence type="ECO:0000259" key="7">
    <source>
        <dbReference type="Pfam" id="PF00082"/>
    </source>
</evidence>
<dbReference type="SUPFAM" id="SSF52025">
    <property type="entry name" value="PA domain"/>
    <property type="match status" value="1"/>
</dbReference>
<evidence type="ECO:0000256" key="3">
    <source>
        <dbReference type="ARBA" id="ARBA00022801"/>
    </source>
</evidence>
<keyword evidence="2 5" id="KW-0645">Protease</keyword>
<keyword evidence="9" id="KW-1185">Reference proteome</keyword>
<dbReference type="PROSITE" id="PS00138">
    <property type="entry name" value="SUBTILASE_SER"/>
    <property type="match status" value="1"/>
</dbReference>
<feature type="domain" description="Peptidase S8/S53" evidence="7">
    <location>
        <begin position="249"/>
        <end position="516"/>
    </location>
</feature>
<keyword evidence="4 5" id="KW-0720">Serine protease</keyword>
<dbReference type="Pfam" id="PF00082">
    <property type="entry name" value="Peptidase_S8"/>
    <property type="match status" value="1"/>
</dbReference>
<dbReference type="InterPro" id="IPR050131">
    <property type="entry name" value="Peptidase_S8_subtilisin-like"/>
</dbReference>
<accession>A0ABV8LN88</accession>